<feature type="compositionally biased region" description="Polar residues" evidence="1">
    <location>
        <begin position="34"/>
        <end position="45"/>
    </location>
</feature>
<gene>
    <name evidence="2" type="ORF">Cvel_15982</name>
</gene>
<feature type="region of interest" description="Disordered" evidence="1">
    <location>
        <begin position="312"/>
        <end position="344"/>
    </location>
</feature>
<dbReference type="AlphaFoldDB" id="A0A0G4FB13"/>
<organism evidence="2">
    <name type="scientific">Chromera velia CCMP2878</name>
    <dbReference type="NCBI Taxonomy" id="1169474"/>
    <lineage>
        <taxon>Eukaryota</taxon>
        <taxon>Sar</taxon>
        <taxon>Alveolata</taxon>
        <taxon>Colpodellida</taxon>
        <taxon>Chromeraceae</taxon>
        <taxon>Chromera</taxon>
    </lineage>
</organism>
<dbReference type="SUPFAM" id="SSF50249">
    <property type="entry name" value="Nucleic acid-binding proteins"/>
    <property type="match status" value="1"/>
</dbReference>
<feature type="region of interest" description="Disordered" evidence="1">
    <location>
        <begin position="1"/>
        <end position="62"/>
    </location>
</feature>
<dbReference type="InterPro" id="IPR012340">
    <property type="entry name" value="NA-bd_OB-fold"/>
</dbReference>
<evidence type="ECO:0000256" key="1">
    <source>
        <dbReference type="SAM" id="MobiDB-lite"/>
    </source>
</evidence>
<name>A0A0G4FB13_9ALVE</name>
<evidence type="ECO:0000313" key="2">
    <source>
        <dbReference type="EMBL" id="CEM09817.1"/>
    </source>
</evidence>
<accession>A0A0G4FB13</accession>
<dbReference type="VEuPathDB" id="CryptoDB:Cvel_15982"/>
<dbReference type="EMBL" id="CDMZ01000233">
    <property type="protein sequence ID" value="CEM09817.1"/>
    <property type="molecule type" value="Genomic_DNA"/>
</dbReference>
<reference evidence="2" key="1">
    <citation type="submission" date="2014-11" db="EMBL/GenBank/DDBJ databases">
        <authorList>
            <person name="Otto D Thomas"/>
            <person name="Naeem Raeece"/>
        </authorList>
    </citation>
    <scope>NUCLEOTIDE SEQUENCE</scope>
</reference>
<protein>
    <submittedName>
        <fullName evidence="2">Uncharacterized protein</fullName>
    </submittedName>
</protein>
<proteinExistence type="predicted"/>
<sequence>MSESTHIKSASIRPSRETESVVERVKAMYENRSRGSGSVSSTHQNPVTPPSRRRVPGSSRASLCLQSTPQHQASHCAGALATPNPLPSLCPARHAVAVALEECIQNGGRLGKVWGAEPMQFTLVAQIMNIANPTQEAEVPKYRITVRDCSAKSLVCVFNADSQIKNFGIMQLGPLMFVRIYGKLVSFGTRQPFFQAISVRPIKNDTEIPLHGIEVGHTYLKLTRPESMGGIGEAVGRQGGLDLTASAAEAVGRQGGLDLTGSAAEAVGGQSAVAVSAGSSGHVSETGDGGHAWLRHQAWLPSSTAIAVSATNTTANGGDSWGRANRCREPQRAPFSPPELTFHP</sequence>
<feature type="compositionally biased region" description="Basic and acidic residues" evidence="1">
    <location>
        <begin position="14"/>
        <end position="33"/>
    </location>
</feature>
<dbReference type="Gene3D" id="2.40.50.140">
    <property type="entry name" value="Nucleic acid-binding proteins"/>
    <property type="match status" value="1"/>
</dbReference>